<accession>A0A2P7UQK5</accession>
<sequence length="337" mass="38870">MTVYSCRICKFRYDEWLGDTKNGVPPGVPFPHLAGSVCTDCQMDEEGRHLPLPETKYTNVEATYYDQFAGKASIAFYRNWLLRESEQALVSVLELGVGTGRIAIELARNGLSVCGIDWSPEMLEMAAKKKRRMLKGKEELLDLVEQNMWEIELDRQFTHVLLPEGIFQQATCRDRQRQLLSVIHDYITEDGTLAIDLLLPPVKNQWTTMQRKFVFPDRMVYQKVEGETSLLEQKFRYTLTYETFLEQIEQPRYRVEREMALLLPTELVLLLEGSGFRVTYSKENVFHKQDFEPSQADDGYDMDRWQHGGYPFAEPVGTPGGATRWTILAKKISSSTL</sequence>
<dbReference type="CDD" id="cd02440">
    <property type="entry name" value="AdoMet_MTases"/>
    <property type="match status" value="1"/>
</dbReference>
<dbReference type="Proteomes" id="UP000240419">
    <property type="component" value="Unassembled WGS sequence"/>
</dbReference>
<organism evidence="3 4">
    <name type="scientific">Brevibacillus fortis</name>
    <dbReference type="NCBI Taxonomy" id="2126352"/>
    <lineage>
        <taxon>Bacteria</taxon>
        <taxon>Bacillati</taxon>
        <taxon>Bacillota</taxon>
        <taxon>Bacilli</taxon>
        <taxon>Bacillales</taxon>
        <taxon>Paenibacillaceae</taxon>
        <taxon>Brevibacillus</taxon>
    </lineage>
</organism>
<evidence type="ECO:0000313" key="4">
    <source>
        <dbReference type="Proteomes" id="UP000240419"/>
    </source>
</evidence>
<dbReference type="GO" id="GO:0008168">
    <property type="term" value="F:methyltransferase activity"/>
    <property type="evidence" value="ECO:0007669"/>
    <property type="project" value="UniProtKB-KW"/>
</dbReference>
<dbReference type="GO" id="GO:0032259">
    <property type="term" value="P:methylation"/>
    <property type="evidence" value="ECO:0007669"/>
    <property type="project" value="UniProtKB-KW"/>
</dbReference>
<name>A0A2P7UQK5_9BACL</name>
<reference evidence="3 4" key="1">
    <citation type="submission" date="2018-03" db="EMBL/GenBank/DDBJ databases">
        <title>Brevisbacillus phylogenomics.</title>
        <authorList>
            <person name="Dunlap C."/>
        </authorList>
    </citation>
    <scope>NUCLEOTIDE SEQUENCE [LARGE SCALE GENOMIC DNA]</scope>
    <source>
        <strain evidence="3 4">NRRL NRS-1210</strain>
    </source>
</reference>
<dbReference type="RefSeq" id="WP_106841113.1">
    <property type="nucleotide sequence ID" value="NZ_JBCNIW010000047.1"/>
</dbReference>
<dbReference type="InterPro" id="IPR041698">
    <property type="entry name" value="Methyltransf_25"/>
</dbReference>
<feature type="domain" description="Rubredoxin" evidence="1">
    <location>
        <begin position="4"/>
        <end position="44"/>
    </location>
</feature>
<evidence type="ECO:0000259" key="2">
    <source>
        <dbReference type="Pfam" id="PF13649"/>
    </source>
</evidence>
<dbReference type="OrthoDB" id="9805587at2"/>
<dbReference type="InterPro" id="IPR024935">
    <property type="entry name" value="Rubredoxin_dom"/>
</dbReference>
<keyword evidence="3" id="KW-0489">Methyltransferase</keyword>
<dbReference type="EMBL" id="PXZM01000040">
    <property type="protein sequence ID" value="PSJ89261.1"/>
    <property type="molecule type" value="Genomic_DNA"/>
</dbReference>
<dbReference type="SUPFAM" id="SSF53335">
    <property type="entry name" value="S-adenosyl-L-methionine-dependent methyltransferases"/>
    <property type="match status" value="1"/>
</dbReference>
<dbReference type="Gene3D" id="2.20.25.110">
    <property type="entry name" value="S-adenosyl-L-methionine-dependent methyltransferases"/>
    <property type="match status" value="1"/>
</dbReference>
<gene>
    <name evidence="3" type="ORF">C7R93_23590</name>
</gene>
<dbReference type="Pfam" id="PF13649">
    <property type="entry name" value="Methyltransf_25"/>
    <property type="match status" value="1"/>
</dbReference>
<comment type="caution">
    <text evidence="3">The sequence shown here is derived from an EMBL/GenBank/DDBJ whole genome shotgun (WGS) entry which is preliminary data.</text>
</comment>
<protein>
    <submittedName>
        <fullName evidence="3">Methylase</fullName>
    </submittedName>
</protein>
<keyword evidence="3" id="KW-0808">Transferase</keyword>
<feature type="domain" description="Methyltransferase" evidence="2">
    <location>
        <begin position="92"/>
        <end position="191"/>
    </location>
</feature>
<dbReference type="Pfam" id="PF00301">
    <property type="entry name" value="Rubredoxin"/>
    <property type="match status" value="1"/>
</dbReference>
<evidence type="ECO:0000259" key="1">
    <source>
        <dbReference type="Pfam" id="PF00301"/>
    </source>
</evidence>
<dbReference type="AlphaFoldDB" id="A0A2P7UQK5"/>
<dbReference type="SUPFAM" id="SSF57802">
    <property type="entry name" value="Rubredoxin-like"/>
    <property type="match status" value="1"/>
</dbReference>
<proteinExistence type="predicted"/>
<evidence type="ECO:0000313" key="3">
    <source>
        <dbReference type="EMBL" id="PSJ89261.1"/>
    </source>
</evidence>
<keyword evidence="4" id="KW-1185">Reference proteome</keyword>
<dbReference type="GO" id="GO:0005506">
    <property type="term" value="F:iron ion binding"/>
    <property type="evidence" value="ECO:0007669"/>
    <property type="project" value="InterPro"/>
</dbReference>
<dbReference type="InterPro" id="IPR029063">
    <property type="entry name" value="SAM-dependent_MTases_sf"/>
</dbReference>
<dbReference type="Gene3D" id="3.40.50.150">
    <property type="entry name" value="Vaccinia Virus protein VP39"/>
    <property type="match status" value="1"/>
</dbReference>
<dbReference type="Gene3D" id="2.20.28.10">
    <property type="match status" value="1"/>
</dbReference>